<organism evidence="1">
    <name type="scientific">Sesamum radiatum</name>
    <name type="common">Black benniseed</name>
    <dbReference type="NCBI Taxonomy" id="300843"/>
    <lineage>
        <taxon>Eukaryota</taxon>
        <taxon>Viridiplantae</taxon>
        <taxon>Streptophyta</taxon>
        <taxon>Embryophyta</taxon>
        <taxon>Tracheophyta</taxon>
        <taxon>Spermatophyta</taxon>
        <taxon>Magnoliopsida</taxon>
        <taxon>eudicotyledons</taxon>
        <taxon>Gunneridae</taxon>
        <taxon>Pentapetalae</taxon>
        <taxon>asterids</taxon>
        <taxon>lamiids</taxon>
        <taxon>Lamiales</taxon>
        <taxon>Pedaliaceae</taxon>
        <taxon>Sesamum</taxon>
    </lineage>
</organism>
<sequence length="64" mass="6959">MGRLNGDFELRRWRQCSESTADLGGAAAKARRGLRTASETRACGDKAAVCERICTRTEVEPSGE</sequence>
<name>A0AAW2LLI7_SESRA</name>
<protein>
    <submittedName>
        <fullName evidence="1">Uncharacterized protein</fullName>
    </submittedName>
</protein>
<dbReference type="EMBL" id="JACGWJ010000024">
    <property type="protein sequence ID" value="KAL0319878.1"/>
    <property type="molecule type" value="Genomic_DNA"/>
</dbReference>
<dbReference type="AlphaFoldDB" id="A0AAW2LLI7"/>
<evidence type="ECO:0000313" key="1">
    <source>
        <dbReference type="EMBL" id="KAL0319878.1"/>
    </source>
</evidence>
<reference evidence="1" key="2">
    <citation type="journal article" date="2024" name="Plant">
        <title>Genomic evolution and insights into agronomic trait innovations of Sesamum species.</title>
        <authorList>
            <person name="Miao H."/>
            <person name="Wang L."/>
            <person name="Qu L."/>
            <person name="Liu H."/>
            <person name="Sun Y."/>
            <person name="Le M."/>
            <person name="Wang Q."/>
            <person name="Wei S."/>
            <person name="Zheng Y."/>
            <person name="Lin W."/>
            <person name="Duan Y."/>
            <person name="Cao H."/>
            <person name="Xiong S."/>
            <person name="Wang X."/>
            <person name="Wei L."/>
            <person name="Li C."/>
            <person name="Ma Q."/>
            <person name="Ju M."/>
            <person name="Zhao R."/>
            <person name="Li G."/>
            <person name="Mu C."/>
            <person name="Tian Q."/>
            <person name="Mei H."/>
            <person name="Zhang T."/>
            <person name="Gao T."/>
            <person name="Zhang H."/>
        </authorList>
    </citation>
    <scope>NUCLEOTIDE SEQUENCE</scope>
    <source>
        <strain evidence="1">G02</strain>
    </source>
</reference>
<reference evidence="1" key="1">
    <citation type="submission" date="2020-06" db="EMBL/GenBank/DDBJ databases">
        <authorList>
            <person name="Li T."/>
            <person name="Hu X."/>
            <person name="Zhang T."/>
            <person name="Song X."/>
            <person name="Zhang H."/>
            <person name="Dai N."/>
            <person name="Sheng W."/>
            <person name="Hou X."/>
            <person name="Wei L."/>
        </authorList>
    </citation>
    <scope>NUCLEOTIDE SEQUENCE</scope>
    <source>
        <strain evidence="1">G02</strain>
        <tissue evidence="1">Leaf</tissue>
    </source>
</reference>
<comment type="caution">
    <text evidence="1">The sequence shown here is derived from an EMBL/GenBank/DDBJ whole genome shotgun (WGS) entry which is preliminary data.</text>
</comment>
<proteinExistence type="predicted"/>
<gene>
    <name evidence="1" type="ORF">Sradi_5249300</name>
</gene>
<accession>A0AAW2LLI7</accession>